<gene>
    <name evidence="13" type="ORF">MET9862_01362</name>
</gene>
<keyword evidence="8 12" id="KW-0812">Transmembrane</keyword>
<evidence type="ECO:0000256" key="5">
    <source>
        <dbReference type="ARBA" id="ARBA00022448"/>
    </source>
</evidence>
<keyword evidence="9 12" id="KW-0201">Cytochrome c-type biogenesis</keyword>
<dbReference type="Pfam" id="PF04995">
    <property type="entry name" value="CcmD"/>
    <property type="match status" value="1"/>
</dbReference>
<evidence type="ECO:0000256" key="3">
    <source>
        <dbReference type="ARBA" id="ARBA00008741"/>
    </source>
</evidence>
<name>A0A509EBE6_9HYPH</name>
<keyword evidence="7 12" id="KW-0997">Cell inner membrane</keyword>
<proteinExistence type="inferred from homology"/>
<evidence type="ECO:0000256" key="4">
    <source>
        <dbReference type="ARBA" id="ARBA00016461"/>
    </source>
</evidence>
<evidence type="ECO:0000256" key="8">
    <source>
        <dbReference type="ARBA" id="ARBA00022692"/>
    </source>
</evidence>
<comment type="subcellular location">
    <subcellularLocation>
        <location evidence="2 12">Cell inner membrane</location>
        <topology evidence="2 12">Single-pass membrane protein</topology>
    </subcellularLocation>
</comment>
<evidence type="ECO:0000313" key="14">
    <source>
        <dbReference type="Proteomes" id="UP000410984"/>
    </source>
</evidence>
<dbReference type="InterPro" id="IPR007078">
    <property type="entry name" value="Haem_export_protD_CcmD"/>
</dbReference>
<evidence type="ECO:0000256" key="7">
    <source>
        <dbReference type="ARBA" id="ARBA00022519"/>
    </source>
</evidence>
<feature type="transmembrane region" description="Helical" evidence="12">
    <location>
        <begin position="6"/>
        <end position="29"/>
    </location>
</feature>
<comment type="similarity">
    <text evidence="3 12">Belongs to the CcmD/CycX/HelD family.</text>
</comment>
<evidence type="ECO:0000256" key="12">
    <source>
        <dbReference type="RuleBase" id="RU363101"/>
    </source>
</evidence>
<dbReference type="GO" id="GO:0015886">
    <property type="term" value="P:heme transport"/>
    <property type="evidence" value="ECO:0007669"/>
    <property type="project" value="InterPro"/>
</dbReference>
<accession>A0A509EBE6</accession>
<keyword evidence="5 12" id="KW-0813">Transport</keyword>
<dbReference type="NCBIfam" id="TIGR03141">
    <property type="entry name" value="cytochro_ccmD"/>
    <property type="match status" value="1"/>
</dbReference>
<evidence type="ECO:0000256" key="9">
    <source>
        <dbReference type="ARBA" id="ARBA00022748"/>
    </source>
</evidence>
<reference evidence="13 14" key="1">
    <citation type="submission" date="2019-06" db="EMBL/GenBank/DDBJ databases">
        <authorList>
            <person name="Rodrigo-Torres L."/>
            <person name="Arahal R. D."/>
            <person name="Lucena T."/>
        </authorList>
    </citation>
    <scope>NUCLEOTIDE SEQUENCE [LARGE SCALE GENOMIC DNA]</scope>
    <source>
        <strain evidence="13 14">SB0023/3</strain>
    </source>
</reference>
<dbReference type="GO" id="GO:0005886">
    <property type="term" value="C:plasma membrane"/>
    <property type="evidence" value="ECO:0007669"/>
    <property type="project" value="UniProtKB-SubCell"/>
</dbReference>
<dbReference type="RefSeq" id="WP_142582354.1">
    <property type="nucleotide sequence ID" value="NZ_CABFPH010000013.1"/>
</dbReference>
<organism evidence="13 14">
    <name type="scientific">Methylobacterium symbioticum</name>
    <dbReference type="NCBI Taxonomy" id="2584084"/>
    <lineage>
        <taxon>Bacteria</taxon>
        <taxon>Pseudomonadati</taxon>
        <taxon>Pseudomonadota</taxon>
        <taxon>Alphaproteobacteria</taxon>
        <taxon>Hyphomicrobiales</taxon>
        <taxon>Methylobacteriaceae</taxon>
        <taxon>Methylobacterium</taxon>
    </lineage>
</organism>
<evidence type="ECO:0000256" key="1">
    <source>
        <dbReference type="ARBA" id="ARBA00002442"/>
    </source>
</evidence>
<keyword evidence="10 12" id="KW-1133">Transmembrane helix</keyword>
<evidence type="ECO:0000256" key="10">
    <source>
        <dbReference type="ARBA" id="ARBA00022989"/>
    </source>
</evidence>
<evidence type="ECO:0000313" key="13">
    <source>
        <dbReference type="EMBL" id="VUD70789.1"/>
    </source>
</evidence>
<dbReference type="GO" id="GO:0017004">
    <property type="term" value="P:cytochrome complex assembly"/>
    <property type="evidence" value="ECO:0007669"/>
    <property type="project" value="UniProtKB-KW"/>
</dbReference>
<keyword evidence="14" id="KW-1185">Reference proteome</keyword>
<evidence type="ECO:0000256" key="11">
    <source>
        <dbReference type="ARBA" id="ARBA00023136"/>
    </source>
</evidence>
<dbReference type="AlphaFoldDB" id="A0A509EBE6"/>
<keyword evidence="11 12" id="KW-0472">Membrane</keyword>
<protein>
    <recommendedName>
        <fullName evidence="4 12">Heme exporter protein D</fullName>
    </recommendedName>
</protein>
<evidence type="ECO:0000256" key="6">
    <source>
        <dbReference type="ARBA" id="ARBA00022475"/>
    </source>
</evidence>
<dbReference type="EMBL" id="CABFPH010000013">
    <property type="protein sequence ID" value="VUD70789.1"/>
    <property type="molecule type" value="Genomic_DNA"/>
</dbReference>
<comment type="function">
    <text evidence="1 12">Required for the export of heme to the periplasm for the biogenesis of c-type cytochromes.</text>
</comment>
<sequence length="47" mass="5298">MDLGPHAGFIWASYAFTALVMAVLVLNAVRDRRAQRRALRALGDDRR</sequence>
<dbReference type="Proteomes" id="UP000410984">
    <property type="component" value="Unassembled WGS sequence"/>
</dbReference>
<keyword evidence="6 12" id="KW-1003">Cell membrane</keyword>
<evidence type="ECO:0000256" key="2">
    <source>
        <dbReference type="ARBA" id="ARBA00004377"/>
    </source>
</evidence>